<dbReference type="PANTHER" id="PTHR43791">
    <property type="entry name" value="PERMEASE-RELATED"/>
    <property type="match status" value="1"/>
</dbReference>
<keyword evidence="10" id="KW-1185">Reference proteome</keyword>
<feature type="transmembrane region" description="Helical" evidence="7">
    <location>
        <begin position="189"/>
        <end position="208"/>
    </location>
</feature>
<proteinExistence type="inferred from homology"/>
<dbReference type="SUPFAM" id="SSF103473">
    <property type="entry name" value="MFS general substrate transporter"/>
    <property type="match status" value="1"/>
</dbReference>
<feature type="transmembrane region" description="Helical" evidence="7">
    <location>
        <begin position="413"/>
        <end position="435"/>
    </location>
</feature>
<evidence type="ECO:0000313" key="9">
    <source>
        <dbReference type="EMBL" id="GBE78809.1"/>
    </source>
</evidence>
<comment type="similarity">
    <text evidence="6">Belongs to the major facilitator superfamily. Allantoate permease family.</text>
</comment>
<evidence type="ECO:0000256" key="6">
    <source>
        <dbReference type="ARBA" id="ARBA00037968"/>
    </source>
</evidence>
<dbReference type="InterPro" id="IPR011701">
    <property type="entry name" value="MFS"/>
</dbReference>
<feature type="transmembrane region" description="Helical" evidence="7">
    <location>
        <begin position="379"/>
        <end position="401"/>
    </location>
</feature>
<dbReference type="OrthoDB" id="6730379at2759"/>
<dbReference type="GeneID" id="38775726"/>
<evidence type="ECO:0000256" key="3">
    <source>
        <dbReference type="ARBA" id="ARBA00022692"/>
    </source>
</evidence>
<evidence type="ECO:0000313" key="10">
    <source>
        <dbReference type="Proteomes" id="UP000287166"/>
    </source>
</evidence>
<dbReference type="AlphaFoldDB" id="A0A401G9I4"/>
<dbReference type="InterPro" id="IPR036259">
    <property type="entry name" value="MFS_trans_sf"/>
</dbReference>
<evidence type="ECO:0000256" key="2">
    <source>
        <dbReference type="ARBA" id="ARBA00022448"/>
    </source>
</evidence>
<dbReference type="EMBL" id="BFAD01000002">
    <property type="protein sequence ID" value="GBE78809.1"/>
    <property type="molecule type" value="Genomic_DNA"/>
</dbReference>
<feature type="domain" description="Major facilitator superfamily (MFS) profile" evidence="8">
    <location>
        <begin position="55"/>
        <end position="471"/>
    </location>
</feature>
<keyword evidence="2" id="KW-0813">Transport</keyword>
<dbReference type="Pfam" id="PF07690">
    <property type="entry name" value="MFS_1"/>
    <property type="match status" value="1"/>
</dbReference>
<dbReference type="GO" id="GO:0016020">
    <property type="term" value="C:membrane"/>
    <property type="evidence" value="ECO:0007669"/>
    <property type="project" value="UniProtKB-SubCell"/>
</dbReference>
<feature type="transmembrane region" description="Helical" evidence="7">
    <location>
        <begin position="352"/>
        <end position="373"/>
    </location>
</feature>
<keyword evidence="3 7" id="KW-0812">Transmembrane</keyword>
<keyword evidence="5 7" id="KW-0472">Membrane</keyword>
<dbReference type="RefSeq" id="XP_027609722.1">
    <property type="nucleotide sequence ID" value="XM_027753921.1"/>
</dbReference>
<dbReference type="Proteomes" id="UP000287166">
    <property type="component" value="Unassembled WGS sequence"/>
</dbReference>
<dbReference type="Gene3D" id="1.20.1250.20">
    <property type="entry name" value="MFS general substrate transporter like domains"/>
    <property type="match status" value="2"/>
</dbReference>
<evidence type="ECO:0000259" key="8">
    <source>
        <dbReference type="PROSITE" id="PS50850"/>
    </source>
</evidence>
<keyword evidence="4 7" id="KW-1133">Transmembrane helix</keyword>
<sequence>MSDVVDEKKLRDAEMEVSAIPVDKEDFASAISDGDDALKVVGTQRTHTFDKEYNRKLRRKIDLLIPPLCAAVYFTQFLDKNILNYASIMGLPIKGIDFNNVAMAFYLGFMVWQFPTQYIAQKFPIAKYLGVNVTLWGVVVILHSTAPKFSGFYACRFILGMLECCVAPILILIISMWYKKNEQASRISYFYLMNGLTSIFGGFIAYGLTFYEGGIPQWKLIYIILGALAIIVGICVLIWMPDSPVTARFLTEEERIAALERVRDDQAGTHNKHIKKYQIYESLKDVRTWFIFLIVMCIGLPNGAMSSFGNLVMKSFGFTSRQALLLGTPSGLISAVTVILFGYWSDFINDRMTLITLSMVPNLIGMALMTAFQKSGNKGVLLFSIYIQGFSGPCFPLVYAWNASNTSGHTKKVTLNAITLFTFGLGNVVGSYLFLPADAPNYIPGKIAIVVLIAITMVACIVLRFINLHMNKNKKRALDAAIAANNWTEEDVQREREKAAFLDMTDKENPYFVYTK</sequence>
<feature type="transmembrane region" description="Helical" evidence="7">
    <location>
        <begin position="447"/>
        <end position="466"/>
    </location>
</feature>
<feature type="transmembrane region" description="Helical" evidence="7">
    <location>
        <begin position="324"/>
        <end position="345"/>
    </location>
</feature>
<organism evidence="9 10">
    <name type="scientific">Sparassis crispa</name>
    <dbReference type="NCBI Taxonomy" id="139825"/>
    <lineage>
        <taxon>Eukaryota</taxon>
        <taxon>Fungi</taxon>
        <taxon>Dikarya</taxon>
        <taxon>Basidiomycota</taxon>
        <taxon>Agaricomycotina</taxon>
        <taxon>Agaricomycetes</taxon>
        <taxon>Polyporales</taxon>
        <taxon>Sparassidaceae</taxon>
        <taxon>Sparassis</taxon>
    </lineage>
</organism>
<feature type="transmembrane region" description="Helical" evidence="7">
    <location>
        <begin position="126"/>
        <end position="145"/>
    </location>
</feature>
<feature type="transmembrane region" description="Helical" evidence="7">
    <location>
        <begin position="286"/>
        <end position="304"/>
    </location>
</feature>
<evidence type="ECO:0000256" key="1">
    <source>
        <dbReference type="ARBA" id="ARBA00004141"/>
    </source>
</evidence>
<dbReference type="PANTHER" id="PTHR43791:SF40">
    <property type="entry name" value="THIAMINE PATHWAY TRANSPORTER THI73"/>
    <property type="match status" value="1"/>
</dbReference>
<dbReference type="STRING" id="139825.A0A401G9I4"/>
<name>A0A401G9I4_9APHY</name>
<gene>
    <name evidence="9" type="ORF">SCP_0200060</name>
</gene>
<evidence type="ECO:0000256" key="4">
    <source>
        <dbReference type="ARBA" id="ARBA00022989"/>
    </source>
</evidence>
<evidence type="ECO:0000256" key="5">
    <source>
        <dbReference type="ARBA" id="ARBA00023136"/>
    </source>
</evidence>
<dbReference type="PROSITE" id="PS50850">
    <property type="entry name" value="MFS"/>
    <property type="match status" value="1"/>
</dbReference>
<feature type="transmembrane region" description="Helical" evidence="7">
    <location>
        <begin position="61"/>
        <end position="78"/>
    </location>
</feature>
<protein>
    <submittedName>
        <fullName evidence="9">Uncharacterized transporter</fullName>
    </submittedName>
</protein>
<comment type="caution">
    <text evidence="9">The sequence shown here is derived from an EMBL/GenBank/DDBJ whole genome shotgun (WGS) entry which is preliminary data.</text>
</comment>
<reference evidence="9 10" key="1">
    <citation type="journal article" date="2018" name="Sci. Rep.">
        <title>Genome sequence of the cauliflower mushroom Sparassis crispa (Hanabiratake) and its association with beneficial usage.</title>
        <authorList>
            <person name="Kiyama R."/>
            <person name="Furutani Y."/>
            <person name="Kawaguchi K."/>
            <person name="Nakanishi T."/>
        </authorList>
    </citation>
    <scope>NUCLEOTIDE SEQUENCE [LARGE SCALE GENOMIC DNA]</scope>
</reference>
<accession>A0A401G9I4</accession>
<dbReference type="FunCoup" id="A0A401G9I4">
    <property type="interactions" value="61"/>
</dbReference>
<dbReference type="GO" id="GO:0022857">
    <property type="term" value="F:transmembrane transporter activity"/>
    <property type="evidence" value="ECO:0007669"/>
    <property type="project" value="InterPro"/>
</dbReference>
<dbReference type="FunFam" id="1.20.1250.20:FF:000064">
    <property type="entry name" value="MFS allantoate transporter"/>
    <property type="match status" value="1"/>
</dbReference>
<comment type="subcellular location">
    <subcellularLocation>
        <location evidence="1">Membrane</location>
        <topology evidence="1">Multi-pass membrane protein</topology>
    </subcellularLocation>
</comment>
<feature type="transmembrane region" description="Helical" evidence="7">
    <location>
        <begin position="157"/>
        <end position="177"/>
    </location>
</feature>
<evidence type="ECO:0000256" key="7">
    <source>
        <dbReference type="SAM" id="Phobius"/>
    </source>
</evidence>
<dbReference type="InParanoid" id="A0A401G9I4"/>
<feature type="transmembrane region" description="Helical" evidence="7">
    <location>
        <begin position="220"/>
        <end position="240"/>
    </location>
</feature>
<feature type="transmembrane region" description="Helical" evidence="7">
    <location>
        <begin position="98"/>
        <end position="114"/>
    </location>
</feature>
<dbReference type="InterPro" id="IPR020846">
    <property type="entry name" value="MFS_dom"/>
</dbReference>